<protein>
    <submittedName>
        <fullName evidence="1">Uncharacterized protein</fullName>
    </submittedName>
</protein>
<name>A0A9W9A669_9AGAR</name>
<reference evidence="1" key="1">
    <citation type="submission" date="2022-08" db="EMBL/GenBank/DDBJ databases">
        <title>A Global Phylogenomic Analysis of the Shiitake Genus Lentinula.</title>
        <authorList>
            <consortium name="DOE Joint Genome Institute"/>
            <person name="Sierra-Patev S."/>
            <person name="Min B."/>
            <person name="Naranjo-Ortiz M."/>
            <person name="Looney B."/>
            <person name="Konkel Z."/>
            <person name="Slot J.C."/>
            <person name="Sakamoto Y."/>
            <person name="Steenwyk J.L."/>
            <person name="Rokas A."/>
            <person name="Carro J."/>
            <person name="Camarero S."/>
            <person name="Ferreira P."/>
            <person name="Molpeceres G."/>
            <person name="Ruiz-Duenas F.J."/>
            <person name="Serrano A."/>
            <person name="Henrissat B."/>
            <person name="Drula E."/>
            <person name="Hughes K.W."/>
            <person name="Mata J.L."/>
            <person name="Ishikawa N.K."/>
            <person name="Vargas-Isla R."/>
            <person name="Ushijima S."/>
            <person name="Smith C.A."/>
            <person name="Ahrendt S."/>
            <person name="Andreopoulos W."/>
            <person name="He G."/>
            <person name="Labutti K."/>
            <person name="Lipzen A."/>
            <person name="Ng V."/>
            <person name="Riley R."/>
            <person name="Sandor L."/>
            <person name="Barry K."/>
            <person name="Martinez A.T."/>
            <person name="Xiao Y."/>
            <person name="Gibbons J.G."/>
            <person name="Terashima K."/>
            <person name="Grigoriev I.V."/>
            <person name="Hibbett D.S."/>
        </authorList>
    </citation>
    <scope>NUCLEOTIDE SEQUENCE</scope>
    <source>
        <strain evidence="1">JLM2183</strain>
    </source>
</reference>
<accession>A0A9W9A669</accession>
<organism evidence="1 2">
    <name type="scientific">Lentinula aciculospora</name>
    <dbReference type="NCBI Taxonomy" id="153920"/>
    <lineage>
        <taxon>Eukaryota</taxon>
        <taxon>Fungi</taxon>
        <taxon>Dikarya</taxon>
        <taxon>Basidiomycota</taxon>
        <taxon>Agaricomycotina</taxon>
        <taxon>Agaricomycetes</taxon>
        <taxon>Agaricomycetidae</taxon>
        <taxon>Agaricales</taxon>
        <taxon>Marasmiineae</taxon>
        <taxon>Omphalotaceae</taxon>
        <taxon>Lentinula</taxon>
    </lineage>
</organism>
<gene>
    <name evidence="1" type="ORF">J3R30DRAFT_3406048</name>
</gene>
<comment type="caution">
    <text evidence="1">The sequence shown here is derived from an EMBL/GenBank/DDBJ whole genome shotgun (WGS) entry which is preliminary data.</text>
</comment>
<evidence type="ECO:0000313" key="2">
    <source>
        <dbReference type="Proteomes" id="UP001150266"/>
    </source>
</evidence>
<dbReference type="AlphaFoldDB" id="A0A9W9A669"/>
<proteinExistence type="predicted"/>
<evidence type="ECO:0000313" key="1">
    <source>
        <dbReference type="EMBL" id="KAJ4474852.1"/>
    </source>
</evidence>
<keyword evidence="2" id="KW-1185">Reference proteome</keyword>
<dbReference type="PANTHER" id="PTHR10039">
    <property type="entry name" value="AMELOGENIN"/>
    <property type="match status" value="1"/>
</dbReference>
<dbReference type="Proteomes" id="UP001150266">
    <property type="component" value="Unassembled WGS sequence"/>
</dbReference>
<dbReference type="PANTHER" id="PTHR10039:SF16">
    <property type="entry name" value="GPI INOSITOL-DEACYLASE"/>
    <property type="match status" value="1"/>
</dbReference>
<dbReference type="OrthoDB" id="4772757at2759"/>
<sequence>MIKEMQDILWLMLWMNIALDSKKSKVDEDIAMYITHEVKSSKFTGEFRTTIMETLKKDAHGQFCWVECQLRELEICATPKITKTALQNLPKDLSETYEQALKQIEKKTKDQVEDARNLLLWLLYAYEPISVNQIKEILAIDIELDLIISSTLVTQGLDGIVQLAHSSVKEFLISNYEMKDILHPEWTETDILSIHNAERERTFHIFNYAVQNWPVHAKWVEDHNSGGKAQSLIKKIMGEEVSEWQRV</sequence>
<dbReference type="EMBL" id="JAOTPV010000015">
    <property type="protein sequence ID" value="KAJ4474852.1"/>
    <property type="molecule type" value="Genomic_DNA"/>
</dbReference>